<evidence type="ECO:0000313" key="2">
    <source>
        <dbReference type="EMBL" id="CAD5244529.1"/>
    </source>
</evidence>
<dbReference type="InterPro" id="IPR027417">
    <property type="entry name" value="P-loop_NTPase"/>
</dbReference>
<dbReference type="Gene3D" id="3.40.50.300">
    <property type="entry name" value="P-loop containing nucleotide triphosphate hydrolases"/>
    <property type="match status" value="2"/>
</dbReference>
<accession>A0A7G2DBL7</accession>
<dbReference type="SUPFAM" id="SSF52540">
    <property type="entry name" value="P-loop containing nucleoside triphosphate hydrolases"/>
    <property type="match status" value="1"/>
</dbReference>
<dbReference type="InterPro" id="IPR052934">
    <property type="entry name" value="Methyl-DNA_Rec/Restrict_Enz"/>
</dbReference>
<proteinExistence type="predicted"/>
<dbReference type="GeneID" id="58919116"/>
<dbReference type="InterPro" id="IPR011704">
    <property type="entry name" value="ATPase_dyneun-rel_AAA"/>
</dbReference>
<dbReference type="REBASE" id="443438">
    <property type="entry name" value="Tsp35cMcrBCP"/>
</dbReference>
<keyword evidence="3" id="KW-1185">Reference proteome</keyword>
<dbReference type="InterPro" id="IPR003593">
    <property type="entry name" value="AAA+_ATPase"/>
</dbReference>
<dbReference type="RefSeq" id="WP_188202266.1">
    <property type="nucleotide sequence ID" value="NZ_LR881183.1"/>
</dbReference>
<protein>
    <submittedName>
        <fullName evidence="2">Putative 5-methylcytosine restriction system, GTPase subunit</fullName>
    </submittedName>
</protein>
<evidence type="ECO:0000313" key="3">
    <source>
        <dbReference type="Proteomes" id="UP000516304"/>
    </source>
</evidence>
<dbReference type="PANTHER" id="PTHR37291:SF1">
    <property type="entry name" value="TYPE IV METHYL-DIRECTED RESTRICTION ENZYME ECOKMCRB SUBUNIT"/>
    <property type="match status" value="1"/>
</dbReference>
<dbReference type="KEGG" id="tcq:TIRI35C_1375"/>
<evidence type="ECO:0000259" key="1">
    <source>
        <dbReference type="SMART" id="SM00382"/>
    </source>
</evidence>
<sequence>MNPTKSQEDIEETLQSFGEYLIRRIELSHSGQYAVVEFSQPISNEDKLLLFELLEDETNILWDKPIPKGTFYSFINDSYFMVFSVDKQEIQIYDILTDKWKQIKFKGTRIYPRPIDDRDQLAVIYVDPKSFKIQTSFRPKIIPLKFYMSSDNSKYFLKKVPKTISRLKGNFYTLAIVNEESKFTGSLVNKHLMLLKLDETISIPLIDIPLKVTAEIDFPDWDVVNLESSILAVVNIKDQKKLLVINVGDNDGIHKIEITYSGNVRYLTLPKKDFLGIILIYHDEYGKEHIGIIQYDTLFKLIKQGDAENIKLEDLINKQELDEFANIVLSKNGSIISMWRGKKVVLEEFPWEDVDWEELNDRYTQPPIPLDNKENILESTSERFVESEWTMKTLSERLLNEYGQIILYGPPGTGKTHLARTIGKQYGENLEGHHYEFVTFHKSYSYEDFVEGYRPKTTGEKIEYPVVDGIFKRITIRAIYELLSEETKERLLPGYKEKIETQATNRAWESLLFDLKNQKSIIRPDIEVDESSKYIKITPKGKKEDYIHNVNELEEKSEKYPDLVSIFHQYKAEAMYLGIKVVVHRFLEELNQELNSRGMLDPEKLKGYFVKNPSKFYLVIDEINRADVSHVFGELITLLEKDKRLSRDNRNPIIVRLPYSRELFAIPENLYIIGTMNSADRGISLLDVAIRRRFAFLEVQPDHRTLDGLEIHGIRIDKLLLAINKKIIQSKGSKDYQIGHSYFLELKSILSKGNNDQALQKLMIIWYHRILPLLQEYYYMRWDELGMREFIDDTGMINWELMSSPQKFIDALKRLIE</sequence>
<reference evidence="2 3" key="1">
    <citation type="submission" date="2020-09" db="EMBL/GenBank/DDBJ databases">
        <authorList>
            <person name="Courtine D."/>
        </authorList>
    </citation>
    <scope>NUCLEOTIDE SEQUENCE [LARGE SCALE GENOMIC DNA]</scope>
    <source>
        <strain evidence="2 3">IRI35c</strain>
    </source>
</reference>
<dbReference type="GO" id="GO:0005524">
    <property type="term" value="F:ATP binding"/>
    <property type="evidence" value="ECO:0007669"/>
    <property type="project" value="InterPro"/>
</dbReference>
<dbReference type="GO" id="GO:0016887">
    <property type="term" value="F:ATP hydrolysis activity"/>
    <property type="evidence" value="ECO:0007669"/>
    <property type="project" value="InterPro"/>
</dbReference>
<feature type="domain" description="AAA+ ATPase" evidence="1">
    <location>
        <begin position="401"/>
        <end position="704"/>
    </location>
</feature>
<dbReference type="AlphaFoldDB" id="A0A7G2DBL7"/>
<name>A0A7G2DBL7_9EURY</name>
<gene>
    <name evidence="2" type="ORF">TIRI35C_1375</name>
</gene>
<dbReference type="SMART" id="SM00382">
    <property type="entry name" value="AAA"/>
    <property type="match status" value="1"/>
</dbReference>
<dbReference type="Pfam" id="PF07728">
    <property type="entry name" value="AAA_5"/>
    <property type="match status" value="2"/>
</dbReference>
<organism evidence="2 3">
    <name type="scientific">Thermococcus camini</name>
    <dbReference type="NCBI Taxonomy" id="2016373"/>
    <lineage>
        <taxon>Archaea</taxon>
        <taxon>Methanobacteriati</taxon>
        <taxon>Methanobacteriota</taxon>
        <taxon>Thermococci</taxon>
        <taxon>Thermococcales</taxon>
        <taxon>Thermococcaceae</taxon>
        <taxon>Thermococcus</taxon>
    </lineage>
</organism>
<dbReference type="EMBL" id="LR881183">
    <property type="protein sequence ID" value="CAD5244529.1"/>
    <property type="molecule type" value="Genomic_DNA"/>
</dbReference>
<dbReference type="Proteomes" id="UP000516304">
    <property type="component" value="Chromosome TIRI35C"/>
</dbReference>
<dbReference type="PANTHER" id="PTHR37291">
    <property type="entry name" value="5-METHYLCYTOSINE-SPECIFIC RESTRICTION ENZYME B"/>
    <property type="match status" value="1"/>
</dbReference>